<evidence type="ECO:0000256" key="1">
    <source>
        <dbReference type="SAM" id="MobiDB-lite"/>
    </source>
</evidence>
<feature type="region of interest" description="Disordered" evidence="1">
    <location>
        <begin position="21"/>
        <end position="62"/>
    </location>
</feature>
<dbReference type="Proteomes" id="UP000694865">
    <property type="component" value="Unplaced"/>
</dbReference>
<proteinExistence type="predicted"/>
<protein>
    <submittedName>
        <fullName evidence="4">Glycogen-binding subunit 76A-like</fullName>
    </submittedName>
</protein>
<keyword evidence="3" id="KW-1185">Reference proteome</keyword>
<sequence length="263" mass="29650">MKKNPNVTDVCADWHCLDGSELEASPRTSENNQDETPVLSRRPSGSCLKSPGKTPPGTPTEKKQVRFADEADEADDLAESVRVAFDDLGEASSPTCPVSSNNTCLRHNNMDTPLQDEYRYLAACFPQPGALAGFLQRVNDQKVCLESLVVAEDMTILGTIRVANTAYVKHVNVRFTTDNWKKYYDIPTNYVQNSCDGATDQFSFSLSLPNNFTVGTRLEFAVFYRLNGQEYWDNNNQSNYIVACYAKTACPNDYRDRWWHHFV</sequence>
<name>A0ABM0ME22_SACKO</name>
<evidence type="ECO:0000313" key="4">
    <source>
        <dbReference type="RefSeq" id="XP_006818263.1"/>
    </source>
</evidence>
<dbReference type="Gene3D" id="2.60.40.2440">
    <property type="entry name" value="Carbohydrate binding type-21 domain"/>
    <property type="match status" value="1"/>
</dbReference>
<dbReference type="PROSITE" id="PS51159">
    <property type="entry name" value="CBM21"/>
    <property type="match status" value="1"/>
</dbReference>
<feature type="domain" description="CBM21" evidence="2">
    <location>
        <begin position="135"/>
        <end position="243"/>
    </location>
</feature>
<dbReference type="InterPro" id="IPR005036">
    <property type="entry name" value="CBM21_dom"/>
</dbReference>
<reference evidence="4" key="1">
    <citation type="submission" date="2025-08" db="UniProtKB">
        <authorList>
            <consortium name="RefSeq"/>
        </authorList>
    </citation>
    <scope>IDENTIFICATION</scope>
    <source>
        <tissue evidence="4">Testes</tissue>
    </source>
</reference>
<dbReference type="PANTHER" id="PTHR12307">
    <property type="entry name" value="PROTEIN PHOSPHATASE 1 REGULATORY SUBUNIT"/>
    <property type="match status" value="1"/>
</dbReference>
<evidence type="ECO:0000313" key="3">
    <source>
        <dbReference type="Proteomes" id="UP000694865"/>
    </source>
</evidence>
<dbReference type="InterPro" id="IPR050782">
    <property type="entry name" value="PP1_regulatory_subunit_3"/>
</dbReference>
<accession>A0ABM0ME22</accession>
<evidence type="ECO:0000259" key="2">
    <source>
        <dbReference type="PROSITE" id="PS51159"/>
    </source>
</evidence>
<feature type="compositionally biased region" description="Polar residues" evidence="1">
    <location>
        <begin position="26"/>
        <end position="35"/>
    </location>
</feature>
<dbReference type="RefSeq" id="XP_006818263.1">
    <property type="nucleotide sequence ID" value="XM_006818200.1"/>
</dbReference>
<organism evidence="3 4">
    <name type="scientific">Saccoglossus kowalevskii</name>
    <name type="common">Acorn worm</name>
    <dbReference type="NCBI Taxonomy" id="10224"/>
    <lineage>
        <taxon>Eukaryota</taxon>
        <taxon>Metazoa</taxon>
        <taxon>Hemichordata</taxon>
        <taxon>Enteropneusta</taxon>
        <taxon>Harrimaniidae</taxon>
        <taxon>Saccoglossus</taxon>
    </lineage>
</organism>
<dbReference type="Pfam" id="PF03370">
    <property type="entry name" value="CBM_21"/>
    <property type="match status" value="1"/>
</dbReference>
<dbReference type="GeneID" id="102807841"/>
<gene>
    <name evidence="4" type="primary">LOC102807841</name>
</gene>
<dbReference type="PANTHER" id="PTHR12307:SF53">
    <property type="entry name" value="PROTEIN PHOSPHATASE 1 REGULATORY SUBUNIT"/>
    <property type="match status" value="1"/>
</dbReference>
<dbReference type="InterPro" id="IPR038175">
    <property type="entry name" value="CBM21_dom_sf"/>
</dbReference>